<dbReference type="AlphaFoldDB" id="A0A561EJ78"/>
<keyword evidence="4" id="KW-1185">Reference proteome</keyword>
<dbReference type="RefSeq" id="WP_145787294.1">
    <property type="nucleotide sequence ID" value="NZ_BAAABR010000004.1"/>
</dbReference>
<feature type="signal peptide" evidence="2">
    <location>
        <begin position="1"/>
        <end position="28"/>
    </location>
</feature>
<dbReference type="OrthoDB" id="9980576at2"/>
<dbReference type="Proteomes" id="UP000318416">
    <property type="component" value="Unassembled WGS sequence"/>
</dbReference>
<feature type="chain" id="PRO_5022227863" evidence="2">
    <location>
        <begin position="29"/>
        <end position="106"/>
    </location>
</feature>
<gene>
    <name evidence="3" type="ORF">FB465_0587</name>
</gene>
<reference evidence="3 4" key="1">
    <citation type="submission" date="2019-06" db="EMBL/GenBank/DDBJ databases">
        <title>Sequencing the genomes of 1000 actinobacteria strains.</title>
        <authorList>
            <person name="Klenk H.-P."/>
        </authorList>
    </citation>
    <scope>NUCLEOTIDE SEQUENCE [LARGE SCALE GENOMIC DNA]</scope>
    <source>
        <strain evidence="3 4">DSM 41649</strain>
    </source>
</reference>
<proteinExistence type="predicted"/>
<evidence type="ECO:0000313" key="3">
    <source>
        <dbReference type="EMBL" id="TWE15664.1"/>
    </source>
</evidence>
<evidence type="ECO:0000256" key="2">
    <source>
        <dbReference type="SAM" id="SignalP"/>
    </source>
</evidence>
<evidence type="ECO:0000313" key="4">
    <source>
        <dbReference type="Proteomes" id="UP000318416"/>
    </source>
</evidence>
<accession>A0A561EJ78</accession>
<feature type="region of interest" description="Disordered" evidence="1">
    <location>
        <begin position="21"/>
        <end position="106"/>
    </location>
</feature>
<keyword evidence="2" id="KW-0732">Signal</keyword>
<sequence>MTITRRRLALIAGSVLLAGGAGGGIAMASSSTPAPHTVPASVTTEDRGADPDNIQQGDQRAPDLGKSGATGEQERSGEAPENGVSDGPGGHADSSSAVDHRFTGAE</sequence>
<name>A0A561EJ78_9ACTN</name>
<comment type="caution">
    <text evidence="3">The sequence shown here is derived from an EMBL/GenBank/DDBJ whole genome shotgun (WGS) entry which is preliminary data.</text>
</comment>
<organism evidence="3 4">
    <name type="scientific">Kitasatospora atroaurantiaca</name>
    <dbReference type="NCBI Taxonomy" id="285545"/>
    <lineage>
        <taxon>Bacteria</taxon>
        <taxon>Bacillati</taxon>
        <taxon>Actinomycetota</taxon>
        <taxon>Actinomycetes</taxon>
        <taxon>Kitasatosporales</taxon>
        <taxon>Streptomycetaceae</taxon>
        <taxon>Kitasatospora</taxon>
    </lineage>
</organism>
<protein>
    <submittedName>
        <fullName evidence="3">Uncharacterized protein</fullName>
    </submittedName>
</protein>
<dbReference type="EMBL" id="VIVR01000001">
    <property type="protein sequence ID" value="TWE15664.1"/>
    <property type="molecule type" value="Genomic_DNA"/>
</dbReference>
<evidence type="ECO:0000256" key="1">
    <source>
        <dbReference type="SAM" id="MobiDB-lite"/>
    </source>
</evidence>